<dbReference type="GO" id="GO:0005886">
    <property type="term" value="C:plasma membrane"/>
    <property type="evidence" value="ECO:0007669"/>
    <property type="project" value="TreeGrafter"/>
</dbReference>
<sequence length="289" mass="32399">MIRIFELISAGCLIYAAILAVYSGLTTSFFVFWPLMSILFAGLSLWVRYTQTNPVELQVKVRVITIMAAATAIFLAAEAVILIGLFRADERFGPEDKKPEYCIVLGAGLKDGKPSVSLERRLERAYEYLQENPGVILVLSGGKGKDEIIPEAEAMRVWMKEHHVPEYCYLIENRSENTVQNIECSLAVIRKHVESKTLVPVRVTLRSSVEDGPPEERAMPEEREAEPYRLPPTAVLTSDFHVYRALKIFQRTAGVTCAGISAKTDPVMMLHLWVREGVALLKDKFVGNI</sequence>
<dbReference type="Proteomes" id="UP000199820">
    <property type="component" value="Unassembled WGS sequence"/>
</dbReference>
<protein>
    <submittedName>
        <fullName evidence="3">Uncharacterized SAM-binding protein YcdF, DUF218 family</fullName>
    </submittedName>
</protein>
<dbReference type="CDD" id="cd06259">
    <property type="entry name" value="YdcF-like"/>
    <property type="match status" value="1"/>
</dbReference>
<evidence type="ECO:0000256" key="1">
    <source>
        <dbReference type="SAM" id="Phobius"/>
    </source>
</evidence>
<evidence type="ECO:0000313" key="3">
    <source>
        <dbReference type="EMBL" id="SET26325.1"/>
    </source>
</evidence>
<accession>A0A1I0D2D5</accession>
<feature type="transmembrane region" description="Helical" evidence="1">
    <location>
        <begin position="7"/>
        <end position="25"/>
    </location>
</feature>
<proteinExistence type="predicted"/>
<dbReference type="PANTHER" id="PTHR30336">
    <property type="entry name" value="INNER MEMBRANE PROTEIN, PROBABLE PERMEASE"/>
    <property type="match status" value="1"/>
</dbReference>
<dbReference type="InterPro" id="IPR051599">
    <property type="entry name" value="Cell_Envelope_Assoc"/>
</dbReference>
<name>A0A1I0D2D5_9FIRM</name>
<dbReference type="STRING" id="1526.SAMN02910262_01753"/>
<dbReference type="InterPro" id="IPR003848">
    <property type="entry name" value="DUF218"/>
</dbReference>
<dbReference type="InterPro" id="IPR014729">
    <property type="entry name" value="Rossmann-like_a/b/a_fold"/>
</dbReference>
<feature type="transmembrane region" description="Helical" evidence="1">
    <location>
        <begin position="31"/>
        <end position="49"/>
    </location>
</feature>
<dbReference type="eggNOG" id="COG1434">
    <property type="taxonomic scope" value="Bacteria"/>
</dbReference>
<dbReference type="RefSeq" id="WP_074649006.1">
    <property type="nucleotide sequence ID" value="NZ_FOIL01000010.1"/>
</dbReference>
<feature type="domain" description="DUF218" evidence="2">
    <location>
        <begin position="101"/>
        <end position="256"/>
    </location>
</feature>
<evidence type="ECO:0000259" key="2">
    <source>
        <dbReference type="Pfam" id="PF02698"/>
    </source>
</evidence>
<keyword evidence="1" id="KW-0812">Transmembrane</keyword>
<dbReference type="EMBL" id="FOIL01000010">
    <property type="protein sequence ID" value="SET26325.1"/>
    <property type="molecule type" value="Genomic_DNA"/>
</dbReference>
<dbReference type="PANTHER" id="PTHR30336:SF20">
    <property type="entry name" value="DUF218 DOMAIN-CONTAINING PROTEIN"/>
    <property type="match status" value="1"/>
</dbReference>
<feature type="transmembrane region" description="Helical" evidence="1">
    <location>
        <begin position="61"/>
        <end position="86"/>
    </location>
</feature>
<gene>
    <name evidence="3" type="ORF">SAMN04487771_10108</name>
</gene>
<keyword evidence="4" id="KW-1185">Reference proteome</keyword>
<evidence type="ECO:0000313" key="4">
    <source>
        <dbReference type="Proteomes" id="UP000199820"/>
    </source>
</evidence>
<organism evidence="3 4">
    <name type="scientific">[Clostridium] aminophilum</name>
    <dbReference type="NCBI Taxonomy" id="1526"/>
    <lineage>
        <taxon>Bacteria</taxon>
        <taxon>Bacillati</taxon>
        <taxon>Bacillota</taxon>
        <taxon>Clostridia</taxon>
        <taxon>Lachnospirales</taxon>
        <taxon>Lachnospiraceae</taxon>
    </lineage>
</organism>
<keyword evidence="1" id="KW-1133">Transmembrane helix</keyword>
<keyword evidence="1" id="KW-0472">Membrane</keyword>
<reference evidence="4" key="1">
    <citation type="submission" date="2016-10" db="EMBL/GenBank/DDBJ databases">
        <authorList>
            <person name="Varghese N."/>
            <person name="Submissions S."/>
        </authorList>
    </citation>
    <scope>NUCLEOTIDE SEQUENCE [LARGE SCALE GENOMIC DNA]</scope>
    <source>
        <strain evidence="4">KH1P1</strain>
    </source>
</reference>
<dbReference type="OrthoDB" id="9782395at2"/>
<dbReference type="Pfam" id="PF02698">
    <property type="entry name" value="DUF218"/>
    <property type="match status" value="1"/>
</dbReference>
<dbReference type="Gene3D" id="3.40.50.620">
    <property type="entry name" value="HUPs"/>
    <property type="match status" value="1"/>
</dbReference>
<dbReference type="AlphaFoldDB" id="A0A1I0D2D5"/>